<name>A0A4P9ZGE5_9ASCO</name>
<dbReference type="OrthoDB" id="4075544at2759"/>
<dbReference type="AlphaFoldDB" id="A0A4P9ZGE5"/>
<evidence type="ECO:0000313" key="1">
    <source>
        <dbReference type="EMBL" id="RKP31321.1"/>
    </source>
</evidence>
<accession>A0A4P9ZGE5</accession>
<keyword evidence="2" id="KW-1185">Reference proteome</keyword>
<organism evidence="1 2">
    <name type="scientific">Metschnikowia bicuspidata</name>
    <dbReference type="NCBI Taxonomy" id="27322"/>
    <lineage>
        <taxon>Eukaryota</taxon>
        <taxon>Fungi</taxon>
        <taxon>Dikarya</taxon>
        <taxon>Ascomycota</taxon>
        <taxon>Saccharomycotina</taxon>
        <taxon>Pichiomycetes</taxon>
        <taxon>Metschnikowiaceae</taxon>
        <taxon>Metschnikowia</taxon>
    </lineage>
</organism>
<reference evidence="2" key="1">
    <citation type="journal article" date="2018" name="Nat. Microbiol.">
        <title>Leveraging single-cell genomics to expand the fungal tree of life.</title>
        <authorList>
            <person name="Ahrendt S.R."/>
            <person name="Quandt C.A."/>
            <person name="Ciobanu D."/>
            <person name="Clum A."/>
            <person name="Salamov A."/>
            <person name="Andreopoulos B."/>
            <person name="Cheng J.F."/>
            <person name="Woyke T."/>
            <person name="Pelin A."/>
            <person name="Henrissat B."/>
            <person name="Reynolds N.K."/>
            <person name="Benny G.L."/>
            <person name="Smith M.E."/>
            <person name="James T.Y."/>
            <person name="Grigoriev I.V."/>
        </authorList>
    </citation>
    <scope>NUCLEOTIDE SEQUENCE [LARGE SCALE GENOMIC DNA]</scope>
    <source>
        <strain evidence="2">Baker2002</strain>
    </source>
</reference>
<protein>
    <submittedName>
        <fullName evidence="1">Uncharacterized protein</fullName>
    </submittedName>
</protein>
<dbReference type="EMBL" id="ML004443">
    <property type="protein sequence ID" value="RKP31321.1"/>
    <property type="molecule type" value="Genomic_DNA"/>
</dbReference>
<proteinExistence type="predicted"/>
<dbReference type="Proteomes" id="UP000268321">
    <property type="component" value="Unassembled WGS sequence"/>
</dbReference>
<gene>
    <name evidence="1" type="ORF">METBISCDRAFT_26688</name>
</gene>
<evidence type="ECO:0000313" key="2">
    <source>
        <dbReference type="Proteomes" id="UP000268321"/>
    </source>
</evidence>
<sequence>MNLKITHTKRAITRKATFGKRDNHTLGWGSKVCICDIDNTYVRVDAPSTLEVALARAFSFHLKTCGLLDGYHDSVFVNGNYRPDFLCKVSFAVRHGSDTHRAKAEFRYLIRSDHGIPGVNVDKETVSAWLYDCVLQREGRDALFDMRMRHALVLHKIQCYVDDLEIEM</sequence>